<feature type="compositionally biased region" description="Basic and acidic residues" evidence="1">
    <location>
        <begin position="16"/>
        <end position="29"/>
    </location>
</feature>
<evidence type="ECO:0000313" key="3">
    <source>
        <dbReference type="Proteomes" id="UP000310108"/>
    </source>
</evidence>
<feature type="region of interest" description="Disordered" evidence="1">
    <location>
        <begin position="1"/>
        <end position="29"/>
    </location>
</feature>
<gene>
    <name evidence="2" type="ORF">CTA1_8033</name>
</gene>
<reference evidence="2 3" key="1">
    <citation type="journal article" date="2019" name="PLoS ONE">
        <title>Comparative genome analysis indicates high evolutionary potential of pathogenicity genes in Colletotrichum tanaceti.</title>
        <authorList>
            <person name="Lelwala R.V."/>
            <person name="Korhonen P.K."/>
            <person name="Young N.D."/>
            <person name="Scott J.B."/>
            <person name="Ades P.A."/>
            <person name="Gasser R.B."/>
            <person name="Taylor P.W.J."/>
        </authorList>
    </citation>
    <scope>NUCLEOTIDE SEQUENCE [LARGE SCALE GENOMIC DNA]</scope>
    <source>
        <strain evidence="2">BRIP57314</strain>
    </source>
</reference>
<name>A0A4V6DJP2_9PEZI</name>
<comment type="caution">
    <text evidence="2">The sequence shown here is derived from an EMBL/GenBank/DDBJ whole genome shotgun (WGS) entry which is preliminary data.</text>
</comment>
<dbReference type="Proteomes" id="UP000310108">
    <property type="component" value="Unassembled WGS sequence"/>
</dbReference>
<dbReference type="EMBL" id="PJEX01000054">
    <property type="protein sequence ID" value="TKW56946.1"/>
    <property type="molecule type" value="Genomic_DNA"/>
</dbReference>
<feature type="compositionally biased region" description="Basic and acidic residues" evidence="1">
    <location>
        <begin position="88"/>
        <end position="98"/>
    </location>
</feature>
<organism evidence="2 3">
    <name type="scientific">Colletotrichum tanaceti</name>
    <dbReference type="NCBI Taxonomy" id="1306861"/>
    <lineage>
        <taxon>Eukaryota</taxon>
        <taxon>Fungi</taxon>
        <taxon>Dikarya</taxon>
        <taxon>Ascomycota</taxon>
        <taxon>Pezizomycotina</taxon>
        <taxon>Sordariomycetes</taxon>
        <taxon>Hypocreomycetidae</taxon>
        <taxon>Glomerellales</taxon>
        <taxon>Glomerellaceae</taxon>
        <taxon>Colletotrichum</taxon>
        <taxon>Colletotrichum destructivum species complex</taxon>
    </lineage>
</organism>
<evidence type="ECO:0000313" key="2">
    <source>
        <dbReference type="EMBL" id="TKW56946.1"/>
    </source>
</evidence>
<evidence type="ECO:0000256" key="1">
    <source>
        <dbReference type="SAM" id="MobiDB-lite"/>
    </source>
</evidence>
<proteinExistence type="predicted"/>
<protein>
    <submittedName>
        <fullName evidence="2">Uncharacterized protein</fullName>
    </submittedName>
</protein>
<keyword evidence="3" id="KW-1185">Reference proteome</keyword>
<accession>A0A4V6DJP2</accession>
<sequence>MPRPHGPAIGLGRVSRHAEEVEDGQGRRDGQVLVIELEEAEAAAGQEQYGIPRERVVDLLPDPAEVEATGEHVCPELGGRHVELQGHVGHEHARRDEEQPPPCPACPRGGGAVRHERRAGGLRDETVAPPCKNCASFPRKAHLVGEVARDGKDREPVEGHERLVEVGVQIAPQLAVPPLVHVVVVPDKGVDDGEAVGGHDRADQDHRGELTLAVQIPEWHATDGVGKEGEGDAADEVGREVRLGVRRCRWVGDHERSACHERGESGRHAERAWSYWL</sequence>
<dbReference type="AlphaFoldDB" id="A0A4V6DJP2"/>
<feature type="region of interest" description="Disordered" evidence="1">
    <location>
        <begin position="88"/>
        <end position="128"/>
    </location>
</feature>